<feature type="region of interest" description="PFYRE" evidence="5">
    <location>
        <begin position="260"/>
        <end position="351"/>
    </location>
</feature>
<keyword evidence="2" id="KW-0805">Transcription regulation</keyword>
<organism evidence="6 7">
    <name type="scientific">Rubus argutus</name>
    <name type="common">Southern blackberry</name>
    <dbReference type="NCBI Taxonomy" id="59490"/>
    <lineage>
        <taxon>Eukaryota</taxon>
        <taxon>Viridiplantae</taxon>
        <taxon>Streptophyta</taxon>
        <taxon>Embryophyta</taxon>
        <taxon>Tracheophyta</taxon>
        <taxon>Spermatophyta</taxon>
        <taxon>Magnoliopsida</taxon>
        <taxon>eudicotyledons</taxon>
        <taxon>Gunneridae</taxon>
        <taxon>Pentapetalae</taxon>
        <taxon>rosids</taxon>
        <taxon>fabids</taxon>
        <taxon>Rosales</taxon>
        <taxon>Rosaceae</taxon>
        <taxon>Rosoideae</taxon>
        <taxon>Rosoideae incertae sedis</taxon>
        <taxon>Rubus</taxon>
    </lineage>
</organism>
<name>A0AAW1VXG9_RUBAR</name>
<protein>
    <submittedName>
        <fullName evidence="6">Uncharacterized protein</fullName>
    </submittedName>
</protein>
<comment type="caution">
    <text evidence="6">The sequence shown here is derived from an EMBL/GenBank/DDBJ whole genome shotgun (WGS) entry which is preliminary data.</text>
</comment>
<evidence type="ECO:0000256" key="5">
    <source>
        <dbReference type="PROSITE-ProRule" id="PRU01191"/>
    </source>
</evidence>
<accession>A0AAW1VXG9</accession>
<dbReference type="PANTHER" id="PTHR31636">
    <property type="entry name" value="OSJNBA0084A10.13 PROTEIN-RELATED"/>
    <property type="match status" value="1"/>
</dbReference>
<comment type="subcellular location">
    <subcellularLocation>
        <location evidence="1">Nucleus</location>
    </subcellularLocation>
</comment>
<evidence type="ECO:0000256" key="3">
    <source>
        <dbReference type="ARBA" id="ARBA00023163"/>
    </source>
</evidence>
<evidence type="ECO:0000256" key="4">
    <source>
        <dbReference type="ARBA" id="ARBA00023242"/>
    </source>
</evidence>
<evidence type="ECO:0000313" key="6">
    <source>
        <dbReference type="EMBL" id="KAK9911742.1"/>
    </source>
</evidence>
<dbReference type="PROSITE" id="PS50985">
    <property type="entry name" value="GRAS"/>
    <property type="match status" value="1"/>
</dbReference>
<feature type="region of interest" description="SAW" evidence="5">
    <location>
        <begin position="354"/>
        <end position="429"/>
    </location>
</feature>
<evidence type="ECO:0000313" key="7">
    <source>
        <dbReference type="Proteomes" id="UP001457282"/>
    </source>
</evidence>
<feature type="region of interest" description="Leucine repeat II (LRII)" evidence="5">
    <location>
        <begin position="218"/>
        <end position="250"/>
    </location>
</feature>
<dbReference type="InterPro" id="IPR005202">
    <property type="entry name" value="TF_GRAS"/>
</dbReference>
<evidence type="ECO:0000256" key="2">
    <source>
        <dbReference type="ARBA" id="ARBA00023015"/>
    </source>
</evidence>
<dbReference type="AlphaFoldDB" id="A0AAW1VXG9"/>
<keyword evidence="4" id="KW-0539">Nucleus</keyword>
<keyword evidence="3" id="KW-0804">Transcription</keyword>
<sequence length="442" mass="49578">MSSISRLSTVEVMRVAGARFIQFSSQRCADDSIPKHVLGCTPLGLSDQEAKDVELAHLLLAFTDMVGKQQYDRARKLQNLCHFLSSSTGNTVQRVVYYFAKALEERTDMETGRNTCNVSKSKDLVAMHLEKSMACCPAFFACFLELPFYQVTQFAGIQAIVESVASAKRIHFIDLAISSGGHCTVLMQALASRHEQPIEMLKVTAVGNGTASRQKLEDTGKRLAQFAEALDLPFSFKIAMVKDINDLNEDAFESEDGEATAVYCSLMRSSSMRTLPDCLEYAITALRKLNPCLMVITETEANLYSPVFEERFNEALFYYSAYFDCLDVCMDRCSPYRRELEETYLSQQIKNIIASEEERILRHMKIDVWRSLFAKFGMVEAELSLSSLYQADLTAKQFACGKSCTLNMNGKCLTVGWKGTPILSLSAWKFHAVSAKTSEYLM</sequence>
<dbReference type="Proteomes" id="UP001457282">
    <property type="component" value="Unassembled WGS sequence"/>
</dbReference>
<keyword evidence="7" id="KW-1185">Reference proteome</keyword>
<dbReference type="GO" id="GO:0005634">
    <property type="term" value="C:nucleus"/>
    <property type="evidence" value="ECO:0007669"/>
    <property type="project" value="UniProtKB-SubCell"/>
</dbReference>
<dbReference type="Pfam" id="PF03514">
    <property type="entry name" value="GRAS"/>
    <property type="match status" value="1"/>
</dbReference>
<reference evidence="6 7" key="1">
    <citation type="journal article" date="2023" name="G3 (Bethesda)">
        <title>A chromosome-length genome assembly and annotation of blackberry (Rubus argutus, cv. 'Hillquist').</title>
        <authorList>
            <person name="Bruna T."/>
            <person name="Aryal R."/>
            <person name="Dudchenko O."/>
            <person name="Sargent D.J."/>
            <person name="Mead D."/>
            <person name="Buti M."/>
            <person name="Cavallini A."/>
            <person name="Hytonen T."/>
            <person name="Andres J."/>
            <person name="Pham M."/>
            <person name="Weisz D."/>
            <person name="Mascagni F."/>
            <person name="Usai G."/>
            <person name="Natali L."/>
            <person name="Bassil N."/>
            <person name="Fernandez G.E."/>
            <person name="Lomsadze A."/>
            <person name="Armour M."/>
            <person name="Olukolu B."/>
            <person name="Poorten T."/>
            <person name="Britton C."/>
            <person name="Davik J."/>
            <person name="Ashrafi H."/>
            <person name="Aiden E.L."/>
            <person name="Borodovsky M."/>
            <person name="Worthington M."/>
        </authorList>
    </citation>
    <scope>NUCLEOTIDE SEQUENCE [LARGE SCALE GENOMIC DNA]</scope>
    <source>
        <strain evidence="6">PI 553951</strain>
    </source>
</reference>
<gene>
    <name evidence="6" type="ORF">M0R45_035634</name>
</gene>
<evidence type="ECO:0000256" key="1">
    <source>
        <dbReference type="ARBA" id="ARBA00004123"/>
    </source>
</evidence>
<dbReference type="EMBL" id="JBEDUW010000007">
    <property type="protein sequence ID" value="KAK9911742.1"/>
    <property type="molecule type" value="Genomic_DNA"/>
</dbReference>
<comment type="similarity">
    <text evidence="5">Belongs to the GRAS family.</text>
</comment>
<proteinExistence type="inferred from homology"/>
<comment type="caution">
    <text evidence="5">Lacks conserved residue(s) required for the propagation of feature annotation.</text>
</comment>